<feature type="region of interest" description="Disordered" evidence="1">
    <location>
        <begin position="1"/>
        <end position="68"/>
    </location>
</feature>
<name>A0AAQ4F1F5_AMBAM</name>
<evidence type="ECO:0000256" key="1">
    <source>
        <dbReference type="SAM" id="MobiDB-lite"/>
    </source>
</evidence>
<protein>
    <submittedName>
        <fullName evidence="2">Uncharacterized protein</fullName>
    </submittedName>
</protein>
<organism evidence="2 3">
    <name type="scientific">Amblyomma americanum</name>
    <name type="common">Lone star tick</name>
    <dbReference type="NCBI Taxonomy" id="6943"/>
    <lineage>
        <taxon>Eukaryota</taxon>
        <taxon>Metazoa</taxon>
        <taxon>Ecdysozoa</taxon>
        <taxon>Arthropoda</taxon>
        <taxon>Chelicerata</taxon>
        <taxon>Arachnida</taxon>
        <taxon>Acari</taxon>
        <taxon>Parasitiformes</taxon>
        <taxon>Ixodida</taxon>
        <taxon>Ixodoidea</taxon>
        <taxon>Ixodidae</taxon>
        <taxon>Amblyomminae</taxon>
        <taxon>Amblyomma</taxon>
    </lineage>
</organism>
<dbReference type="EMBL" id="JARKHS020008650">
    <property type="protein sequence ID" value="KAK8780583.1"/>
    <property type="molecule type" value="Genomic_DNA"/>
</dbReference>
<evidence type="ECO:0000313" key="2">
    <source>
        <dbReference type="EMBL" id="KAK8780583.1"/>
    </source>
</evidence>
<gene>
    <name evidence="2" type="ORF">V5799_018086</name>
</gene>
<dbReference type="AlphaFoldDB" id="A0AAQ4F1F5"/>
<sequence>MASKRSCPGPDLEDSAAKRGRLQPEWNSQVPGPQWGSETGPITAMPTVHSAPTAELHVSSGDHPGASSFRREHFASGWASSSFESDDMDIMRWSPGAGDERSLEEDTASWSFSQLGSLDTACCDPATEGNSLATSGASCRPTSVDGELEIHSVAPPTMSTGGPSIGPHETAHMASIPLPVLPDEFPACCEGIYREMQKKELRRGGGYFM</sequence>
<keyword evidence="3" id="KW-1185">Reference proteome</keyword>
<accession>A0AAQ4F1F5</accession>
<comment type="caution">
    <text evidence="2">The sequence shown here is derived from an EMBL/GenBank/DDBJ whole genome shotgun (WGS) entry which is preliminary data.</text>
</comment>
<reference evidence="2 3" key="1">
    <citation type="journal article" date="2023" name="Arcadia Sci">
        <title>De novo assembly of a long-read Amblyomma americanum tick genome.</title>
        <authorList>
            <person name="Chou S."/>
            <person name="Poskanzer K.E."/>
            <person name="Rollins M."/>
            <person name="Thuy-Boun P.S."/>
        </authorList>
    </citation>
    <scope>NUCLEOTIDE SEQUENCE [LARGE SCALE GENOMIC DNA]</scope>
    <source>
        <strain evidence="2">F_SG_1</strain>
        <tissue evidence="2">Salivary glands</tissue>
    </source>
</reference>
<proteinExistence type="predicted"/>
<dbReference type="Proteomes" id="UP001321473">
    <property type="component" value="Unassembled WGS sequence"/>
</dbReference>
<evidence type="ECO:0000313" key="3">
    <source>
        <dbReference type="Proteomes" id="UP001321473"/>
    </source>
</evidence>